<evidence type="ECO:0000313" key="1">
    <source>
        <dbReference type="EMBL" id="KAI4320140.1"/>
    </source>
</evidence>
<organism evidence="1 2">
    <name type="scientific">Melastoma candidum</name>
    <dbReference type="NCBI Taxonomy" id="119954"/>
    <lineage>
        <taxon>Eukaryota</taxon>
        <taxon>Viridiplantae</taxon>
        <taxon>Streptophyta</taxon>
        <taxon>Embryophyta</taxon>
        <taxon>Tracheophyta</taxon>
        <taxon>Spermatophyta</taxon>
        <taxon>Magnoliopsida</taxon>
        <taxon>eudicotyledons</taxon>
        <taxon>Gunneridae</taxon>
        <taxon>Pentapetalae</taxon>
        <taxon>rosids</taxon>
        <taxon>malvids</taxon>
        <taxon>Myrtales</taxon>
        <taxon>Melastomataceae</taxon>
        <taxon>Melastomatoideae</taxon>
        <taxon>Melastomateae</taxon>
        <taxon>Melastoma</taxon>
    </lineage>
</organism>
<sequence length="337" mass="36655">MSSGDHPLPTNSNSSDLNLLMTRFRPIAPKPPIPGDPNLILLPDPNPKSTKGKSLAGVRRRRGRRGDSQCHASEGASYPLDHHETGISGLDAVRTLQLMITDPRAYESSGSVKAGGGEQPHPFWQPTSCSSSSSSSRSGLLVKRSLAEAEDEGTGLSHPPPCPVIPERPLHDPDNAAFPSFSSDPVVRGRVLDVCLIVESVSKDPSCIQVMEHLLGQTDEERLTGLAADDCPGFVSDVDKRVRWVNGAFERMMTAELFSRCGRGEVGVRMAASAEEDWSGEAFFTSRVRFQYTWREESCPVWWGPRVVTVAPCDALRMCSGGFAWRLDVKSALSLGR</sequence>
<proteinExistence type="predicted"/>
<comment type="caution">
    <text evidence="1">The sequence shown here is derived from an EMBL/GenBank/DDBJ whole genome shotgun (WGS) entry which is preliminary data.</text>
</comment>
<accession>A0ACB9M7K7</accession>
<dbReference type="EMBL" id="CM042889">
    <property type="protein sequence ID" value="KAI4320140.1"/>
    <property type="molecule type" value="Genomic_DNA"/>
</dbReference>
<gene>
    <name evidence="1" type="ORF">MLD38_033650</name>
</gene>
<name>A0ACB9M7K7_9MYRT</name>
<reference evidence="2" key="1">
    <citation type="journal article" date="2023" name="Front. Plant Sci.">
        <title>Chromosomal-level genome assembly of Melastoma candidum provides insights into trichome evolution.</title>
        <authorList>
            <person name="Zhong Y."/>
            <person name="Wu W."/>
            <person name="Sun C."/>
            <person name="Zou P."/>
            <person name="Liu Y."/>
            <person name="Dai S."/>
            <person name="Zhou R."/>
        </authorList>
    </citation>
    <scope>NUCLEOTIDE SEQUENCE [LARGE SCALE GENOMIC DNA]</scope>
</reference>
<dbReference type="Proteomes" id="UP001057402">
    <property type="component" value="Chromosome 10"/>
</dbReference>
<evidence type="ECO:0000313" key="2">
    <source>
        <dbReference type="Proteomes" id="UP001057402"/>
    </source>
</evidence>
<keyword evidence="2" id="KW-1185">Reference proteome</keyword>
<protein>
    <submittedName>
        <fullName evidence="1">Uncharacterized protein</fullName>
    </submittedName>
</protein>